<dbReference type="AlphaFoldDB" id="G8R0F2"/>
<dbReference type="RefSeq" id="WP_014200973.1">
    <property type="nucleotide sequence ID" value="NC_016599.1"/>
</dbReference>
<gene>
    <name evidence="1" type="ordered locus">Oweho_0597</name>
</gene>
<sequence length="449" mass="48604">MKNLYTLLLIPTFLMFHFSSLGQAILITDSMAVPRVLHEVQTLPNGKVLVMGGINNTQGPTVYHIERSCEIYDPATGQWSMTDSLMLPRSKFTTVVTNGGKVLVIGGETTSQGQVLNVESFDPATEKWSVVGTLPSIISNCDAIVTSTGEILVVRYLHYYKGNADGSTWTEETPSNHVSSGERPQLFQMNNGKILSIGSQPSGNDFAVEYNNFTATTSSFMVDDQTGTNMAQLPSGQVLVAGSGSRISEIYDPTNGSFTSTASSSRIIEGELMPMTDGRIAAMVQNDILGIGGPGTKILEIYDPNTNMWTASSAHYINNPIAVRSVAMGNGKYLICGGIDNGGFHNSGSRAAYIFDENASPAVSLLENAIIDLLLVRNGFNQFKVEGNLESLRMVNSVAIYNTGGQLIDQQNLSPSNPIFEVRSLARGIYIFLLVDKAGQNIYRQKMTF</sequence>
<dbReference type="Pfam" id="PF01344">
    <property type="entry name" value="Kelch_1"/>
    <property type="match status" value="2"/>
</dbReference>
<reference evidence="1 2" key="1">
    <citation type="journal article" date="2012" name="Stand. Genomic Sci.">
        <title>Genome sequence of the orange-pigmented seawater bacterium Owenweeksia hongkongensis type strain (UST20020801(T)).</title>
        <authorList>
            <person name="Riedel T."/>
            <person name="Held B."/>
            <person name="Nolan M."/>
            <person name="Lucas S."/>
            <person name="Lapidus A."/>
            <person name="Tice H."/>
            <person name="Del Rio T.G."/>
            <person name="Cheng J.F."/>
            <person name="Han C."/>
            <person name="Tapia R."/>
            <person name="Goodwin L.A."/>
            <person name="Pitluck S."/>
            <person name="Liolios K."/>
            <person name="Mavromatis K."/>
            <person name="Pagani I."/>
            <person name="Ivanova N."/>
            <person name="Mikhailova N."/>
            <person name="Pati A."/>
            <person name="Chen A."/>
            <person name="Palaniappan K."/>
            <person name="Rohde M."/>
            <person name="Tindall B.J."/>
            <person name="Detter J.C."/>
            <person name="Goker M."/>
            <person name="Woyke T."/>
            <person name="Bristow J."/>
            <person name="Eisen J.A."/>
            <person name="Markowitz V."/>
            <person name="Hugenholtz P."/>
            <person name="Klenk H.P."/>
            <person name="Kyrpides N.C."/>
        </authorList>
    </citation>
    <scope>NUCLEOTIDE SEQUENCE</scope>
    <source>
        <strain evidence="2">DSM 17368 / JCM 12287 / NRRL B-23963</strain>
    </source>
</reference>
<evidence type="ECO:0000313" key="2">
    <source>
        <dbReference type="Proteomes" id="UP000005631"/>
    </source>
</evidence>
<dbReference type="InterPro" id="IPR037293">
    <property type="entry name" value="Gal_Oxidase_central_sf"/>
</dbReference>
<dbReference type="InterPro" id="IPR006652">
    <property type="entry name" value="Kelch_1"/>
</dbReference>
<dbReference type="KEGG" id="oho:Oweho_0597"/>
<dbReference type="OrthoDB" id="5477965at2"/>
<dbReference type="eggNOG" id="COG3055">
    <property type="taxonomic scope" value="Bacteria"/>
</dbReference>
<organism evidence="1 2">
    <name type="scientific">Owenweeksia hongkongensis (strain DSM 17368 / CIP 108786 / JCM 12287 / NRRL B-23963 / UST20020801)</name>
    <dbReference type="NCBI Taxonomy" id="926562"/>
    <lineage>
        <taxon>Bacteria</taxon>
        <taxon>Pseudomonadati</taxon>
        <taxon>Bacteroidota</taxon>
        <taxon>Flavobacteriia</taxon>
        <taxon>Flavobacteriales</taxon>
        <taxon>Owenweeksiaceae</taxon>
        <taxon>Owenweeksia</taxon>
    </lineage>
</organism>
<dbReference type="HOGENOM" id="CLU_609494_0_0_10"/>
<dbReference type="InterPro" id="IPR011043">
    <property type="entry name" value="Gal_Oxase/kelch_b-propeller"/>
</dbReference>
<keyword evidence="2" id="KW-1185">Reference proteome</keyword>
<dbReference type="Gene3D" id="2.130.10.80">
    <property type="entry name" value="Galactose oxidase/kelch, beta-propeller"/>
    <property type="match status" value="2"/>
</dbReference>
<dbReference type="PANTHER" id="PTHR45632">
    <property type="entry name" value="LD33804P"/>
    <property type="match status" value="1"/>
</dbReference>
<dbReference type="SMART" id="SM00612">
    <property type="entry name" value="Kelch"/>
    <property type="match status" value="2"/>
</dbReference>
<dbReference type="SUPFAM" id="SSF50965">
    <property type="entry name" value="Galactose oxidase, central domain"/>
    <property type="match status" value="1"/>
</dbReference>
<protein>
    <submittedName>
        <fullName evidence="1">Uncharacterized protein</fullName>
    </submittedName>
</protein>
<dbReference type="EMBL" id="CP003156">
    <property type="protein sequence ID" value="AEV31612.1"/>
    <property type="molecule type" value="Genomic_DNA"/>
</dbReference>
<dbReference type="STRING" id="926562.Oweho_0597"/>
<accession>G8R0F2</accession>
<dbReference type="Proteomes" id="UP000005631">
    <property type="component" value="Chromosome"/>
</dbReference>
<evidence type="ECO:0000313" key="1">
    <source>
        <dbReference type="EMBL" id="AEV31612.1"/>
    </source>
</evidence>
<name>G8R0F2_OWEHD</name>
<dbReference type="InterPro" id="IPR015915">
    <property type="entry name" value="Kelch-typ_b-propeller"/>
</dbReference>
<dbReference type="PANTHER" id="PTHR45632:SF17">
    <property type="entry name" value="KELCH-LIKE PROTEIN 31"/>
    <property type="match status" value="1"/>
</dbReference>
<proteinExistence type="predicted"/>
<dbReference type="SUPFAM" id="SSF117281">
    <property type="entry name" value="Kelch motif"/>
    <property type="match status" value="1"/>
</dbReference>